<dbReference type="Pfam" id="PF13424">
    <property type="entry name" value="TPR_12"/>
    <property type="match status" value="2"/>
</dbReference>
<dbReference type="GO" id="GO:0005814">
    <property type="term" value="C:centriole"/>
    <property type="evidence" value="ECO:0007669"/>
    <property type="project" value="TreeGrafter"/>
</dbReference>
<reference evidence="3" key="1">
    <citation type="journal article" date="2013" name="Genetics">
        <title>The draft genome and transcriptome of Panagrellus redivivus are shaped by the harsh demands of a free-living lifestyle.</title>
        <authorList>
            <person name="Srinivasan J."/>
            <person name="Dillman A.R."/>
            <person name="Macchietto M.G."/>
            <person name="Heikkinen L."/>
            <person name="Lakso M."/>
            <person name="Fracchia K.M."/>
            <person name="Antoshechkin I."/>
            <person name="Mortazavi A."/>
            <person name="Wong G."/>
            <person name="Sternberg P.W."/>
        </authorList>
    </citation>
    <scope>NUCLEOTIDE SEQUENCE [LARGE SCALE GENOMIC DNA]</scope>
    <source>
        <strain evidence="3">MT8872</strain>
    </source>
</reference>
<dbReference type="GO" id="GO:0097546">
    <property type="term" value="C:ciliary base"/>
    <property type="evidence" value="ECO:0007669"/>
    <property type="project" value="TreeGrafter"/>
</dbReference>
<dbReference type="InterPro" id="IPR019734">
    <property type="entry name" value="TPR_rpt"/>
</dbReference>
<organism evidence="3 4">
    <name type="scientific">Panagrellus redivivus</name>
    <name type="common">Microworm</name>
    <dbReference type="NCBI Taxonomy" id="6233"/>
    <lineage>
        <taxon>Eukaryota</taxon>
        <taxon>Metazoa</taxon>
        <taxon>Ecdysozoa</taxon>
        <taxon>Nematoda</taxon>
        <taxon>Chromadorea</taxon>
        <taxon>Rhabditida</taxon>
        <taxon>Tylenchina</taxon>
        <taxon>Panagrolaimomorpha</taxon>
        <taxon>Panagrolaimoidea</taxon>
        <taxon>Panagrolaimidae</taxon>
        <taxon>Panagrellus</taxon>
    </lineage>
</organism>
<dbReference type="AlphaFoldDB" id="A0A7E4VAE4"/>
<evidence type="ECO:0000256" key="2">
    <source>
        <dbReference type="SAM" id="MobiDB-lite"/>
    </source>
</evidence>
<dbReference type="InterPro" id="IPR011990">
    <property type="entry name" value="TPR-like_helical_dom_sf"/>
</dbReference>
<keyword evidence="3" id="KW-1185">Reference proteome</keyword>
<feature type="compositionally biased region" description="Basic and acidic residues" evidence="2">
    <location>
        <begin position="732"/>
        <end position="741"/>
    </location>
</feature>
<dbReference type="SUPFAM" id="SSF81901">
    <property type="entry name" value="HCP-like"/>
    <property type="match status" value="1"/>
</dbReference>
<feature type="region of interest" description="Disordered" evidence="2">
    <location>
        <begin position="804"/>
        <end position="851"/>
    </location>
</feature>
<dbReference type="Proteomes" id="UP000492821">
    <property type="component" value="Unassembled WGS sequence"/>
</dbReference>
<evidence type="ECO:0000313" key="3">
    <source>
        <dbReference type="Proteomes" id="UP000492821"/>
    </source>
</evidence>
<dbReference type="SMART" id="SM00028">
    <property type="entry name" value="TPR"/>
    <property type="match status" value="9"/>
</dbReference>
<dbReference type="GO" id="GO:0042073">
    <property type="term" value="P:intraciliary transport"/>
    <property type="evidence" value="ECO:0007669"/>
    <property type="project" value="TreeGrafter"/>
</dbReference>
<dbReference type="SUPFAM" id="SSF48452">
    <property type="entry name" value="TPR-like"/>
    <property type="match status" value="1"/>
</dbReference>
<feature type="compositionally biased region" description="Low complexity" evidence="2">
    <location>
        <begin position="766"/>
        <end position="780"/>
    </location>
</feature>
<dbReference type="PANTHER" id="PTHR44117">
    <property type="entry name" value="INTRAFLAGELLAR TRANSPORT PROTEIN 88 HOMOLOG"/>
    <property type="match status" value="1"/>
</dbReference>
<feature type="compositionally biased region" description="Basic and acidic residues" evidence="2">
    <location>
        <begin position="820"/>
        <end position="832"/>
    </location>
</feature>
<feature type="repeat" description="TPR" evidence="1">
    <location>
        <begin position="532"/>
        <end position="565"/>
    </location>
</feature>
<dbReference type="Gene3D" id="1.25.40.10">
    <property type="entry name" value="Tetratricopeptide repeat domain"/>
    <property type="match status" value="3"/>
</dbReference>
<dbReference type="GO" id="GO:0036064">
    <property type="term" value="C:ciliary basal body"/>
    <property type="evidence" value="ECO:0007669"/>
    <property type="project" value="TreeGrafter"/>
</dbReference>
<protein>
    <submittedName>
        <fullName evidence="4">TPR_REGION domain-containing protein</fullName>
    </submittedName>
</protein>
<feature type="repeat" description="TPR" evidence="1">
    <location>
        <begin position="632"/>
        <end position="665"/>
    </location>
</feature>
<reference evidence="4" key="2">
    <citation type="submission" date="2020-10" db="UniProtKB">
        <authorList>
            <consortium name="WormBaseParasite"/>
        </authorList>
    </citation>
    <scope>IDENTIFICATION</scope>
</reference>
<dbReference type="Pfam" id="PF13432">
    <property type="entry name" value="TPR_16"/>
    <property type="match status" value="1"/>
</dbReference>
<feature type="repeat" description="TPR" evidence="1">
    <location>
        <begin position="498"/>
        <end position="531"/>
    </location>
</feature>
<feature type="region of interest" description="Disordered" evidence="2">
    <location>
        <begin position="732"/>
        <end position="783"/>
    </location>
</feature>
<name>A0A7E4VAE4_PANRE</name>
<keyword evidence="1" id="KW-0802">TPR repeat</keyword>
<dbReference type="PANTHER" id="PTHR44117:SF1">
    <property type="entry name" value="INTRAFLAGELLAR TRANSPORT PROTEIN 88 HOMOLOG"/>
    <property type="match status" value="1"/>
</dbReference>
<proteinExistence type="predicted"/>
<evidence type="ECO:0000256" key="1">
    <source>
        <dbReference type="PROSITE-ProRule" id="PRU00339"/>
    </source>
</evidence>
<dbReference type="GO" id="GO:0097730">
    <property type="term" value="C:non-motile cilium"/>
    <property type="evidence" value="ECO:0007669"/>
    <property type="project" value="TreeGrafter"/>
</dbReference>
<sequence length="851" mass="95252">MHLAAQIAELAAQERAMAAAAASDDPYSGFNDYDHAYDLDTMYEDKEFAKAVARSSHGRRPVTANRLKTTVTSVNGPTNSLMPPSAMGGRRTAAIGTGMRSAIGSRRGGEVARPMTAVRAAGYTSTGTAAGRRSTYDGLKPAAVDTKIDIARQKMLKLEQQTFALLKESMFAYEAKNLKQALEKAKEAGRKEREATKQREQYKLGEAYADMTLSTMTNLAQQYMANGMYSDALNTYQYITKEAQFNAGKFRINIGNIYFRKKDYVKALKHYRMCLDRVQPVEKRLRCKIQNNIGVTNVRLGLYEEAFANFEECMDNTEDYAVGLNLILCAYCLDDTDKMREAFQKLVDIQPLADDEAKYNQETDILTAQTLKADALRQWERARKQQAERTILTAAKVIAPRIAGSFADGYAWCVEAIRHSLYASLAVELEINKAADMLKIGEVEEATEALLAFNNKDTKVGSAAANNLALINYYKGKNHYEEAGTYADSALAIDRYNANALVNRANVFYQMGDAKTAEQYYKEALQIEASCIQAHFNLGLIAQKQGNYEKALQIFYKLQVMLKDDPQVICQLAAIYEALEDHAQAIEFYSNLNDDIDPSMSKKLGKVLDEEGDKAGAFTAYYNSHRMYPADIEIIGWMGAYYLDTQFPDKAVNYFQKAALLEPDNIKWQLLMASCQRRSGNFQKALELYKVIHRKFPTNMECLKFLVQLCRDLRMPEEKDYANKLKKIEDTQRLRAQRETDSSQGKRRIGSGTASAQSLGVGSPFGGRPKSRSGSSSRGSLRTAQSARLLLEGNDEYQATKREIDLNELAYKDPVGPAPERPKTGLRSKDANDDYFDDVDLLDDDFLPGGD</sequence>
<accession>A0A7E4VAE4</accession>
<dbReference type="PROSITE" id="PS50005">
    <property type="entry name" value="TPR"/>
    <property type="match status" value="3"/>
</dbReference>
<dbReference type="GO" id="GO:0019894">
    <property type="term" value="F:kinesin binding"/>
    <property type="evidence" value="ECO:0007669"/>
    <property type="project" value="TreeGrafter"/>
</dbReference>
<evidence type="ECO:0000313" key="4">
    <source>
        <dbReference type="WBParaSite" id="Pan_g18596.t1"/>
    </source>
</evidence>
<dbReference type="WBParaSite" id="Pan_g18596.t1">
    <property type="protein sequence ID" value="Pan_g18596.t1"/>
    <property type="gene ID" value="Pan_g18596"/>
</dbReference>
<feature type="compositionally biased region" description="Acidic residues" evidence="2">
    <location>
        <begin position="833"/>
        <end position="851"/>
    </location>
</feature>
<dbReference type="GO" id="GO:1905515">
    <property type="term" value="P:non-motile cilium assembly"/>
    <property type="evidence" value="ECO:0007669"/>
    <property type="project" value="TreeGrafter"/>
</dbReference>